<proteinExistence type="inferred from homology"/>
<evidence type="ECO:0000256" key="2">
    <source>
        <dbReference type="ARBA" id="ARBA00022741"/>
    </source>
</evidence>
<evidence type="ECO:0000256" key="1">
    <source>
        <dbReference type="ARBA" id="ARBA00007381"/>
    </source>
</evidence>
<dbReference type="Gene3D" id="3.30.420.40">
    <property type="match status" value="2"/>
</dbReference>
<dbReference type="CDD" id="cd24029">
    <property type="entry name" value="ASKHA_NBD_HSP70_DnaK_HscA_HscC"/>
    <property type="match status" value="1"/>
</dbReference>
<dbReference type="InterPro" id="IPR018181">
    <property type="entry name" value="Heat_shock_70_CS"/>
</dbReference>
<name>A0A3P8M445_RAOTE</name>
<dbReference type="InterPro" id="IPR013126">
    <property type="entry name" value="Hsp_70_fam"/>
</dbReference>
<keyword evidence="4" id="KW-0143">Chaperone</keyword>
<dbReference type="Gene3D" id="3.90.640.10">
    <property type="entry name" value="Actin, Chain A, domain 4"/>
    <property type="match status" value="1"/>
</dbReference>
<dbReference type="KEGG" id="rtg:NCTC13098_05660"/>
<keyword evidence="3" id="KW-0067">ATP-binding</keyword>
<dbReference type="FunFam" id="3.90.640.10:FF:000003">
    <property type="entry name" value="Molecular chaperone DnaK"/>
    <property type="match status" value="1"/>
</dbReference>
<dbReference type="SUPFAM" id="SSF53067">
    <property type="entry name" value="Actin-like ATPase domain"/>
    <property type="match status" value="2"/>
</dbReference>
<sequence>MRQKIDYGIDLGTTNSALARMDAGEAVIIKSDDDQRDITASCITFNKIKKIFMGEKAKTLVETEAKSALKKRKSSAPNGYFEFKRTMGTDHRYHSTYMEKDYSSEELSAEILKKLKSYNRDENIDAAVITVPAMFKQSQLDATQRAAELAGFRYCELLQEPIAASIAYGIKAAQSSGYWLVFDFGGGTFDAALMHVEEGIMKVVDTEGDNHLGGKDLDNAITDRLIIPQLQAQCELDASLADPQYVTLLQAVLKTNAEEAKIALSSKESWNEFLEELGEDDDGEEVEAEITLTLAQYESVCEPIFQRAIDIVKHVLKRNGLTADDLQSVILVGGPTFSQTLRRMLKEQLTENIDTSIDPMTAVARGAALFAATRDIPRNLQTRDFSKAQLSLKYSETTVEPYVNLGIRIDRNQSSGPLPETFELEIIRSDSAWSSGKIIIEDDAELLELLLSEGKANTFAIKLSTPDGTSIPCEPATITIINGLKIANATLPYAIGIELVDSHSESEGVMVIEGLGKNATLPAKGECKLKTMENIRPGNRQDRMILPLYEISSGFEDKLSRAILNNFHSKVIITGDDFPSLLPEGSDVELRLQIDASRRTFISVYIPYFDESFDFTIESRIEPEIDSEDLRKHLQEARQSAQILASEGIADASAQLSILDKAEQQLVTRGQERDTKEQVQQHIKTAFLALDKFIQQDAWPQARTELENVLERVSELQQQTGSGEDRELITLYQQQARDIIQQSDIKSARKLTQTINNTAMKLEMQDIRFWVGFIYYLDSEFANIQWIDVVAARRAVQQLKQLLDLNPNVERLREAVLPVLQLMQGSSYTAMASKINTNLLRN</sequence>
<gene>
    <name evidence="5" type="primary">dnaK_2</name>
    <name evidence="5" type="ORF">NCTC13098_05660</name>
</gene>
<evidence type="ECO:0000313" key="5">
    <source>
        <dbReference type="EMBL" id="VDR29256.1"/>
    </source>
</evidence>
<keyword evidence="2" id="KW-0547">Nucleotide-binding</keyword>
<dbReference type="Pfam" id="PF00012">
    <property type="entry name" value="HSP70"/>
    <property type="match status" value="1"/>
</dbReference>
<keyword evidence="5" id="KW-0346">Stress response</keyword>
<dbReference type="Proteomes" id="UP000274346">
    <property type="component" value="Chromosome"/>
</dbReference>
<dbReference type="GO" id="GO:0140662">
    <property type="term" value="F:ATP-dependent protein folding chaperone"/>
    <property type="evidence" value="ECO:0007669"/>
    <property type="project" value="InterPro"/>
</dbReference>
<protein>
    <submittedName>
        <fullName evidence="5">Heat shock protein 70</fullName>
    </submittedName>
</protein>
<evidence type="ECO:0000313" key="6">
    <source>
        <dbReference type="Proteomes" id="UP000274346"/>
    </source>
</evidence>
<dbReference type="PRINTS" id="PR00301">
    <property type="entry name" value="HEATSHOCK70"/>
</dbReference>
<comment type="similarity">
    <text evidence="1">Belongs to the heat shock protein 70 family.</text>
</comment>
<organism evidence="5 6">
    <name type="scientific">Raoultella terrigena</name>
    <name type="common">Klebsiella terrigena</name>
    <dbReference type="NCBI Taxonomy" id="577"/>
    <lineage>
        <taxon>Bacteria</taxon>
        <taxon>Pseudomonadati</taxon>
        <taxon>Pseudomonadota</taxon>
        <taxon>Gammaproteobacteria</taxon>
        <taxon>Enterobacterales</taxon>
        <taxon>Enterobacteriaceae</taxon>
        <taxon>Klebsiella/Raoultella group</taxon>
        <taxon>Raoultella</taxon>
    </lineage>
</organism>
<dbReference type="GO" id="GO:0005524">
    <property type="term" value="F:ATP binding"/>
    <property type="evidence" value="ECO:0007669"/>
    <property type="project" value="UniProtKB-KW"/>
</dbReference>
<dbReference type="EMBL" id="LR131271">
    <property type="protein sequence ID" value="VDR29256.1"/>
    <property type="molecule type" value="Genomic_DNA"/>
</dbReference>
<dbReference type="PANTHER" id="PTHR19375">
    <property type="entry name" value="HEAT SHOCK PROTEIN 70KDA"/>
    <property type="match status" value="1"/>
</dbReference>
<dbReference type="AlphaFoldDB" id="A0A3P8M445"/>
<dbReference type="InterPro" id="IPR043129">
    <property type="entry name" value="ATPase_NBD"/>
</dbReference>
<evidence type="ECO:0000256" key="3">
    <source>
        <dbReference type="ARBA" id="ARBA00022840"/>
    </source>
</evidence>
<evidence type="ECO:0000256" key="4">
    <source>
        <dbReference type="ARBA" id="ARBA00023186"/>
    </source>
</evidence>
<accession>A0A3P8M445</accession>
<reference evidence="5 6" key="1">
    <citation type="submission" date="2018-12" db="EMBL/GenBank/DDBJ databases">
        <authorList>
            <consortium name="Pathogen Informatics"/>
        </authorList>
    </citation>
    <scope>NUCLEOTIDE SEQUENCE [LARGE SCALE GENOMIC DNA]</scope>
    <source>
        <strain evidence="5 6">NCTC13098</strain>
    </source>
</reference>
<dbReference type="PROSITE" id="PS00297">
    <property type="entry name" value="HSP70_1"/>
    <property type="match status" value="1"/>
</dbReference>